<evidence type="ECO:0000256" key="2">
    <source>
        <dbReference type="ARBA" id="ARBA00022737"/>
    </source>
</evidence>
<dbReference type="InterPro" id="IPR035897">
    <property type="entry name" value="Toll_tir_struct_dom_sf"/>
</dbReference>
<keyword evidence="4" id="KW-0520">NAD</keyword>
<evidence type="ECO:0000256" key="1">
    <source>
        <dbReference type="ARBA" id="ARBA00022614"/>
    </source>
</evidence>
<protein>
    <recommendedName>
        <fullName evidence="5">TIR domain-containing protein</fullName>
    </recommendedName>
</protein>
<dbReference type="InterPro" id="IPR027417">
    <property type="entry name" value="P-loop_NTPase"/>
</dbReference>
<dbReference type="PRINTS" id="PR00364">
    <property type="entry name" value="DISEASERSIST"/>
</dbReference>
<dbReference type="Proteomes" id="UP001457282">
    <property type="component" value="Unassembled WGS sequence"/>
</dbReference>
<dbReference type="SMART" id="SM00255">
    <property type="entry name" value="TIR"/>
    <property type="match status" value="1"/>
</dbReference>
<dbReference type="InterPro" id="IPR058192">
    <property type="entry name" value="WHD_ROQ1-like"/>
</dbReference>
<evidence type="ECO:0000313" key="6">
    <source>
        <dbReference type="EMBL" id="KAK9940374.1"/>
    </source>
</evidence>
<dbReference type="Gene3D" id="1.10.8.430">
    <property type="entry name" value="Helical domain of apoptotic protease-activating factors"/>
    <property type="match status" value="1"/>
</dbReference>
<dbReference type="Gene3D" id="3.40.50.10140">
    <property type="entry name" value="Toll/interleukin-1 receptor homology (TIR) domain"/>
    <property type="match status" value="1"/>
</dbReference>
<dbReference type="SUPFAM" id="SSF52200">
    <property type="entry name" value="Toll/Interleukin receptor TIR domain"/>
    <property type="match status" value="1"/>
</dbReference>
<dbReference type="InterPro" id="IPR002182">
    <property type="entry name" value="NB-ARC"/>
</dbReference>
<dbReference type="InterPro" id="IPR000157">
    <property type="entry name" value="TIR_dom"/>
</dbReference>
<keyword evidence="7" id="KW-1185">Reference proteome</keyword>
<dbReference type="Gene3D" id="3.80.10.10">
    <property type="entry name" value="Ribonuclease Inhibitor"/>
    <property type="match status" value="2"/>
</dbReference>
<dbReference type="GO" id="GO:0043531">
    <property type="term" value="F:ADP binding"/>
    <property type="evidence" value="ECO:0007669"/>
    <property type="project" value="InterPro"/>
</dbReference>
<keyword evidence="1" id="KW-0433">Leucine-rich repeat</keyword>
<dbReference type="AlphaFoldDB" id="A0AAW1XUT6"/>
<organism evidence="6 7">
    <name type="scientific">Rubus argutus</name>
    <name type="common">Southern blackberry</name>
    <dbReference type="NCBI Taxonomy" id="59490"/>
    <lineage>
        <taxon>Eukaryota</taxon>
        <taxon>Viridiplantae</taxon>
        <taxon>Streptophyta</taxon>
        <taxon>Embryophyta</taxon>
        <taxon>Tracheophyta</taxon>
        <taxon>Spermatophyta</taxon>
        <taxon>Magnoliopsida</taxon>
        <taxon>eudicotyledons</taxon>
        <taxon>Gunneridae</taxon>
        <taxon>Pentapetalae</taxon>
        <taxon>rosids</taxon>
        <taxon>fabids</taxon>
        <taxon>Rosales</taxon>
        <taxon>Rosaceae</taxon>
        <taxon>Rosoideae</taxon>
        <taxon>Rosoideae incertae sedis</taxon>
        <taxon>Rubus</taxon>
    </lineage>
</organism>
<dbReference type="InterPro" id="IPR032675">
    <property type="entry name" value="LRR_dom_sf"/>
</dbReference>
<evidence type="ECO:0000313" key="7">
    <source>
        <dbReference type="Proteomes" id="UP001457282"/>
    </source>
</evidence>
<dbReference type="SUPFAM" id="SSF52540">
    <property type="entry name" value="P-loop containing nucleoside triphosphate hydrolases"/>
    <property type="match status" value="1"/>
</dbReference>
<dbReference type="GO" id="GO:0007165">
    <property type="term" value="P:signal transduction"/>
    <property type="evidence" value="ECO:0007669"/>
    <property type="project" value="InterPro"/>
</dbReference>
<dbReference type="Pfam" id="PF01582">
    <property type="entry name" value="TIR"/>
    <property type="match status" value="1"/>
</dbReference>
<accession>A0AAW1XUT6</accession>
<dbReference type="InterPro" id="IPR044974">
    <property type="entry name" value="Disease_R_plants"/>
</dbReference>
<keyword evidence="2" id="KW-0677">Repeat</keyword>
<dbReference type="SUPFAM" id="SSF52058">
    <property type="entry name" value="L domain-like"/>
    <property type="match status" value="1"/>
</dbReference>
<dbReference type="Pfam" id="PF23598">
    <property type="entry name" value="LRR_14"/>
    <property type="match status" value="1"/>
</dbReference>
<name>A0AAW1XUT6_RUBAR</name>
<dbReference type="InterPro" id="IPR011713">
    <property type="entry name" value="Leu-rich_rpt_3"/>
</dbReference>
<dbReference type="PANTHER" id="PTHR11017:SF573">
    <property type="entry name" value="ADP-RIBOSYL CYCLASE_CYCLIC ADP-RIBOSE HYDROLASE"/>
    <property type="match status" value="1"/>
</dbReference>
<dbReference type="Pfam" id="PF07725">
    <property type="entry name" value="LRR_3"/>
    <property type="match status" value="1"/>
</dbReference>
<dbReference type="GO" id="GO:0006952">
    <property type="term" value="P:defense response"/>
    <property type="evidence" value="ECO:0007669"/>
    <property type="project" value="UniProtKB-KW"/>
</dbReference>
<evidence type="ECO:0000259" key="5">
    <source>
        <dbReference type="PROSITE" id="PS50104"/>
    </source>
</evidence>
<dbReference type="PROSITE" id="PS50104">
    <property type="entry name" value="TIR"/>
    <property type="match status" value="1"/>
</dbReference>
<dbReference type="InterPro" id="IPR055414">
    <property type="entry name" value="LRR_R13L4/SHOC2-like"/>
</dbReference>
<proteinExistence type="predicted"/>
<evidence type="ECO:0000256" key="4">
    <source>
        <dbReference type="ARBA" id="ARBA00023027"/>
    </source>
</evidence>
<keyword evidence="3" id="KW-0611">Plant defense</keyword>
<dbReference type="Gene3D" id="3.40.50.300">
    <property type="entry name" value="P-loop containing nucleotide triphosphate hydrolases"/>
    <property type="match status" value="1"/>
</dbReference>
<dbReference type="PANTHER" id="PTHR11017">
    <property type="entry name" value="LEUCINE-RICH REPEAT-CONTAINING PROTEIN"/>
    <property type="match status" value="1"/>
</dbReference>
<dbReference type="EMBL" id="JBEDUW010000003">
    <property type="protein sequence ID" value="KAK9940374.1"/>
    <property type="molecule type" value="Genomic_DNA"/>
</dbReference>
<reference evidence="6 7" key="1">
    <citation type="journal article" date="2023" name="G3 (Bethesda)">
        <title>A chromosome-length genome assembly and annotation of blackberry (Rubus argutus, cv. 'Hillquist').</title>
        <authorList>
            <person name="Bruna T."/>
            <person name="Aryal R."/>
            <person name="Dudchenko O."/>
            <person name="Sargent D.J."/>
            <person name="Mead D."/>
            <person name="Buti M."/>
            <person name="Cavallini A."/>
            <person name="Hytonen T."/>
            <person name="Andres J."/>
            <person name="Pham M."/>
            <person name="Weisz D."/>
            <person name="Mascagni F."/>
            <person name="Usai G."/>
            <person name="Natali L."/>
            <person name="Bassil N."/>
            <person name="Fernandez G.E."/>
            <person name="Lomsadze A."/>
            <person name="Armour M."/>
            <person name="Olukolu B."/>
            <person name="Poorten T."/>
            <person name="Britton C."/>
            <person name="Davik J."/>
            <person name="Ashrafi H."/>
            <person name="Aiden E.L."/>
            <person name="Borodovsky M."/>
            <person name="Worthington M."/>
        </authorList>
    </citation>
    <scope>NUCLEOTIDE SEQUENCE [LARGE SCALE GENOMIC DNA]</scope>
    <source>
        <strain evidence="6">PI 553951</strain>
    </source>
</reference>
<dbReference type="GO" id="GO:0051707">
    <property type="term" value="P:response to other organism"/>
    <property type="evidence" value="ECO:0007669"/>
    <property type="project" value="UniProtKB-ARBA"/>
</dbReference>
<feature type="domain" description="TIR" evidence="5">
    <location>
        <begin position="10"/>
        <end position="166"/>
    </location>
</feature>
<dbReference type="Pfam" id="PF00931">
    <property type="entry name" value="NB-ARC"/>
    <property type="match status" value="1"/>
</dbReference>
<gene>
    <name evidence="6" type="ORF">M0R45_017038</name>
</gene>
<dbReference type="FunFam" id="3.40.50.10140:FF:000007">
    <property type="entry name" value="Disease resistance protein (TIR-NBS-LRR class)"/>
    <property type="match status" value="1"/>
</dbReference>
<evidence type="ECO:0000256" key="3">
    <source>
        <dbReference type="ARBA" id="ARBA00022821"/>
    </source>
</evidence>
<comment type="caution">
    <text evidence="6">The sequence shown here is derived from an EMBL/GenBank/DDBJ whole genome shotgun (WGS) entry which is preliminary data.</text>
</comment>
<dbReference type="Pfam" id="PF23282">
    <property type="entry name" value="WHD_ROQ1"/>
    <property type="match status" value="1"/>
</dbReference>
<sequence>MAVAASSSSWNYDVFISFRGEDTRKIFVGHLYRALEQKAIHTFIDSEVLQKGNDLSKLLNAIEDSRLSIVVFSKNYASSTWCLKELVKILECMDAQNQIVVPVFYEVDPSHVRNLKGSFAKANKEEMHSWKTAVTRAADLSGWVSRDYKDDGDLIEKIVQDTFHKLIHVSSSKPHGLVGMDYHLNEMYSLLGLGVDDVRFVVIWGMGGIGKTTIAKAVYDEIACQFDHCCFLYDVKDGFTKKGKAQILEDFLSRILKEKVSSTDVLNRGSNMIMERLGKKRVLLVLDNLDDIAQIEILLGEQHSFGRGSRVILTTRYIQSLSGIEYRLYKPKCLNYDEAHELFMKYAFRTKKPSGEYDHLSRRAIKYAQGLPLALKVLGASLYNRSVAVWEDALEKINDTPQREIEDVLRTSFDGLEPSEKNIFLDVACFFRGDNKIYATNILNTCGFFPKIGLEVLVDKALVTIEDDDTIQMHDLLVEMGRKIGRTSRLWSYEDISRVLTENTATEAVEAIKLDLWPRNGKQIYLNPEAFASMTKLRLLKIDWSGSNCTHYLGRDLKFLSHQLRVLAWRGCPLKSLPYNFQPLNLVCLSMPCSHIGQLWEGTKPLGNLKSINLSDSQKAFDLTEAPRLMKLILEGCTSLFEVHPSLWYHDTLVFLNLKGCRVLKMFPSSICMRSLRTLDLSGCSNLDKFPEILEDMVWLSEIGLDETTIKELPSSIGRLRRLKVLSMRNCRSLVSLPESICTLAYLQELYLAGCSKLYTLPDNLRNAQALTILEVQGSGIERLSFFITNKETVREGVIRVSGNVIRLGGASGGVLGGRREFGGLKQLLELPK</sequence>
<dbReference type="InterPro" id="IPR042197">
    <property type="entry name" value="Apaf_helical"/>
</dbReference>